<dbReference type="Gene3D" id="3.50.50.60">
    <property type="entry name" value="FAD/NAD(P)-binding domain"/>
    <property type="match status" value="1"/>
</dbReference>
<proteinExistence type="inferred from homology"/>
<dbReference type="InterPro" id="IPR020946">
    <property type="entry name" value="Flavin_mOase-like"/>
</dbReference>
<keyword evidence="6" id="KW-0560">Oxidoreductase</keyword>
<dbReference type="EMBL" id="CP043930">
    <property type="protein sequence ID" value="QGQ21449.1"/>
    <property type="molecule type" value="Genomic_DNA"/>
</dbReference>
<dbReference type="PRINTS" id="PR00370">
    <property type="entry name" value="FMOXYGENASE"/>
</dbReference>
<comment type="cofactor">
    <cofactor evidence="1">
        <name>FAD</name>
        <dbReference type="ChEBI" id="CHEBI:57692"/>
    </cofactor>
</comment>
<evidence type="ECO:0000256" key="9">
    <source>
        <dbReference type="ARBA" id="ARBA00051354"/>
    </source>
</evidence>
<name>A0A6I6A8G8_9PLAN</name>
<evidence type="ECO:0000256" key="10">
    <source>
        <dbReference type="ARBA" id="ARBA00051726"/>
    </source>
</evidence>
<keyword evidence="4" id="KW-0274">FAD</keyword>
<comment type="catalytic activity">
    <reaction evidence="9">
        <text>bromide + 4-hydroxybenzoate + NADPH + O2 + 2 H(+) = 3-bromo-4-hydroxybenzoate + NADP(+) + 2 H2O</text>
        <dbReference type="Rhea" id="RHEA:56352"/>
        <dbReference type="ChEBI" id="CHEBI:15377"/>
        <dbReference type="ChEBI" id="CHEBI:15378"/>
        <dbReference type="ChEBI" id="CHEBI:15379"/>
        <dbReference type="ChEBI" id="CHEBI:15858"/>
        <dbReference type="ChEBI" id="CHEBI:17879"/>
        <dbReference type="ChEBI" id="CHEBI:57783"/>
        <dbReference type="ChEBI" id="CHEBI:58349"/>
        <dbReference type="ChEBI" id="CHEBI:140203"/>
    </reaction>
    <physiologicalReaction direction="left-to-right" evidence="9">
        <dbReference type="Rhea" id="RHEA:56353"/>
    </physiologicalReaction>
</comment>
<evidence type="ECO:0000256" key="12">
    <source>
        <dbReference type="ARBA" id="ARBA00052260"/>
    </source>
</evidence>
<evidence type="ECO:0000256" key="6">
    <source>
        <dbReference type="ARBA" id="ARBA00023002"/>
    </source>
</evidence>
<comment type="catalytic activity">
    <reaction evidence="8">
        <text>3-bromo-4,5-dihydroxybenzoate + bromide + NADPH + O2 + 3 H(+) = 3,5-dibromobenzene-1,2-diol + CO2 + NADP(+) + 2 H2O</text>
        <dbReference type="Rhea" id="RHEA:56376"/>
        <dbReference type="ChEBI" id="CHEBI:15377"/>
        <dbReference type="ChEBI" id="CHEBI:15378"/>
        <dbReference type="ChEBI" id="CHEBI:15379"/>
        <dbReference type="ChEBI" id="CHEBI:15858"/>
        <dbReference type="ChEBI" id="CHEBI:16526"/>
        <dbReference type="ChEBI" id="CHEBI:57783"/>
        <dbReference type="ChEBI" id="CHEBI:58349"/>
        <dbReference type="ChEBI" id="CHEBI:140211"/>
        <dbReference type="ChEBI" id="CHEBI:140214"/>
    </reaction>
    <physiologicalReaction direction="left-to-right" evidence="8">
        <dbReference type="Rhea" id="RHEA:56377"/>
    </physiologicalReaction>
</comment>
<gene>
    <name evidence="15" type="ORF">F1728_01505</name>
</gene>
<dbReference type="FunFam" id="3.50.50.60:FF:000023">
    <property type="entry name" value="Dimethylaniline monooxygenase [N-oxide-forming]"/>
    <property type="match status" value="1"/>
</dbReference>
<dbReference type="SUPFAM" id="SSF51905">
    <property type="entry name" value="FAD/NAD(P)-binding domain"/>
    <property type="match status" value="1"/>
</dbReference>
<comment type="catalytic activity">
    <reaction evidence="10">
        <text>3,4-dihydroxybenzoate + bromide + NADPH + O2 + 2 H(+) = 3-bromo-4,5-dihydroxybenzoate + NADP(+) + 2 H2O</text>
        <dbReference type="Rhea" id="RHEA:56372"/>
        <dbReference type="ChEBI" id="CHEBI:15377"/>
        <dbReference type="ChEBI" id="CHEBI:15378"/>
        <dbReference type="ChEBI" id="CHEBI:15379"/>
        <dbReference type="ChEBI" id="CHEBI:15858"/>
        <dbReference type="ChEBI" id="CHEBI:36241"/>
        <dbReference type="ChEBI" id="CHEBI:57783"/>
        <dbReference type="ChEBI" id="CHEBI:58349"/>
        <dbReference type="ChEBI" id="CHEBI:140211"/>
    </reaction>
    <physiologicalReaction direction="left-to-right" evidence="10">
        <dbReference type="Rhea" id="RHEA:56373"/>
    </physiologicalReaction>
</comment>
<comment type="similarity">
    <text evidence="2">Belongs to the FMO family.</text>
</comment>
<evidence type="ECO:0000313" key="15">
    <source>
        <dbReference type="EMBL" id="QGQ21449.1"/>
    </source>
</evidence>
<dbReference type="Pfam" id="PF00743">
    <property type="entry name" value="FMO-like"/>
    <property type="match status" value="1"/>
</dbReference>
<keyword evidence="3" id="KW-0285">Flavoprotein</keyword>
<evidence type="ECO:0000256" key="8">
    <source>
        <dbReference type="ARBA" id="ARBA00050583"/>
    </source>
</evidence>
<comment type="catalytic activity">
    <reaction evidence="11">
        <text>3,4-dihydroxybenzoate + 2 bromide + 2 NADPH + 2 O2 + 5 H(+) = 3,5-dibromobenzene-1,2-diol + CO2 + 2 NADP(+) + 4 H2O</text>
        <dbReference type="Rhea" id="RHEA:56368"/>
        <dbReference type="ChEBI" id="CHEBI:15377"/>
        <dbReference type="ChEBI" id="CHEBI:15378"/>
        <dbReference type="ChEBI" id="CHEBI:15379"/>
        <dbReference type="ChEBI" id="CHEBI:15858"/>
        <dbReference type="ChEBI" id="CHEBI:16526"/>
        <dbReference type="ChEBI" id="CHEBI:36241"/>
        <dbReference type="ChEBI" id="CHEBI:57783"/>
        <dbReference type="ChEBI" id="CHEBI:58349"/>
        <dbReference type="ChEBI" id="CHEBI:140214"/>
        <dbReference type="EC" id="1.14.19.55"/>
    </reaction>
    <physiologicalReaction direction="left-to-right" evidence="11">
        <dbReference type="Rhea" id="RHEA:56369"/>
    </physiologicalReaction>
</comment>
<dbReference type="GO" id="GO:0050660">
    <property type="term" value="F:flavin adenine dinucleotide binding"/>
    <property type="evidence" value="ECO:0007669"/>
    <property type="project" value="InterPro"/>
</dbReference>
<comment type="catalytic activity">
    <reaction evidence="12">
        <text>2 bromide + 4-hydroxybenzoate + 2 NADPH + 2 O2 + 5 H(+) = 2,4-dibromophenol + CO2 + 2 NADP(+) + 4 H2O</text>
        <dbReference type="Rhea" id="RHEA:56348"/>
        <dbReference type="ChEBI" id="CHEBI:15377"/>
        <dbReference type="ChEBI" id="CHEBI:15378"/>
        <dbReference type="ChEBI" id="CHEBI:15379"/>
        <dbReference type="ChEBI" id="CHEBI:15858"/>
        <dbReference type="ChEBI" id="CHEBI:16526"/>
        <dbReference type="ChEBI" id="CHEBI:17879"/>
        <dbReference type="ChEBI" id="CHEBI:34238"/>
        <dbReference type="ChEBI" id="CHEBI:57783"/>
        <dbReference type="ChEBI" id="CHEBI:58349"/>
        <dbReference type="EC" id="1.14.19.55"/>
    </reaction>
    <physiologicalReaction direction="left-to-right" evidence="12">
        <dbReference type="Rhea" id="RHEA:56349"/>
    </physiologicalReaction>
</comment>
<keyword evidence="15" id="KW-0503">Monooxygenase</keyword>
<dbReference type="InterPro" id="IPR036188">
    <property type="entry name" value="FAD/NAD-bd_sf"/>
</dbReference>
<dbReference type="GO" id="GO:0004499">
    <property type="term" value="F:N,N-dimethylaniline monooxygenase activity"/>
    <property type="evidence" value="ECO:0007669"/>
    <property type="project" value="InterPro"/>
</dbReference>
<comment type="catalytic activity">
    <reaction evidence="7">
        <text>3-bromo-4-hydroxybenzoate + bromide + NADPH + O2 + 3 H(+) = 2,4-dibromophenol + CO2 + NADP(+) + 2 H2O</text>
        <dbReference type="Rhea" id="RHEA:56356"/>
        <dbReference type="ChEBI" id="CHEBI:15377"/>
        <dbReference type="ChEBI" id="CHEBI:15378"/>
        <dbReference type="ChEBI" id="CHEBI:15379"/>
        <dbReference type="ChEBI" id="CHEBI:15858"/>
        <dbReference type="ChEBI" id="CHEBI:16526"/>
        <dbReference type="ChEBI" id="CHEBI:34238"/>
        <dbReference type="ChEBI" id="CHEBI:57783"/>
        <dbReference type="ChEBI" id="CHEBI:58349"/>
        <dbReference type="ChEBI" id="CHEBI:140203"/>
    </reaction>
    <physiologicalReaction direction="left-to-right" evidence="7">
        <dbReference type="Rhea" id="RHEA:56357"/>
    </physiologicalReaction>
</comment>
<evidence type="ECO:0000256" key="4">
    <source>
        <dbReference type="ARBA" id="ARBA00022827"/>
    </source>
</evidence>
<dbReference type="AlphaFoldDB" id="A0A6I6A8G8"/>
<evidence type="ECO:0000256" key="7">
    <source>
        <dbReference type="ARBA" id="ARBA00050194"/>
    </source>
</evidence>
<evidence type="ECO:0000256" key="2">
    <source>
        <dbReference type="ARBA" id="ARBA00009183"/>
    </source>
</evidence>
<dbReference type="KEGG" id="gim:F1728_01505"/>
<evidence type="ECO:0000313" key="16">
    <source>
        <dbReference type="Proteomes" id="UP000427281"/>
    </source>
</evidence>
<dbReference type="SUPFAM" id="SSF51735">
    <property type="entry name" value="NAD(P)-binding Rossmann-fold domains"/>
    <property type="match status" value="1"/>
</dbReference>
<accession>A0A6I6A8G8</accession>
<organism evidence="15 16">
    <name type="scientific">Gimesia benthica</name>
    <dbReference type="NCBI Taxonomy" id="2608982"/>
    <lineage>
        <taxon>Bacteria</taxon>
        <taxon>Pseudomonadati</taxon>
        <taxon>Planctomycetota</taxon>
        <taxon>Planctomycetia</taxon>
        <taxon>Planctomycetales</taxon>
        <taxon>Planctomycetaceae</taxon>
        <taxon>Gimesia</taxon>
    </lineage>
</organism>
<reference evidence="15 16" key="1">
    <citation type="submission" date="2019-09" db="EMBL/GenBank/DDBJ databases">
        <title>Gimesia benthica sp. nov., a novel bacterium isolated from deep-sea water of the Northwest Indian Ocean.</title>
        <authorList>
            <person name="Dai X."/>
        </authorList>
    </citation>
    <scope>NUCLEOTIDE SEQUENCE [LARGE SCALE GENOMIC DNA]</scope>
    <source>
        <strain evidence="15 16">E7</strain>
    </source>
</reference>
<dbReference type="GO" id="GO:0050661">
    <property type="term" value="F:NADP binding"/>
    <property type="evidence" value="ECO:0007669"/>
    <property type="project" value="InterPro"/>
</dbReference>
<dbReference type="InterPro" id="IPR000960">
    <property type="entry name" value="Flavin_mOase"/>
</dbReference>
<dbReference type="PANTHER" id="PTHR23023">
    <property type="entry name" value="DIMETHYLANILINE MONOOXYGENASE"/>
    <property type="match status" value="1"/>
</dbReference>
<sequence length="449" mass="51117">MGVPTLLDVDRSQSICVIGAGSSGLAAAKNLNEEGFAVDVLEHERDLGGNWNYELDCARVYRSTHTITSKHTMRFVDFSMPGDFPEYPHHSQICNYLQQYADRFQLRPLIEFNTGVERIEPEPGTDDWNVTLSNGQIRCYAAVVIANGHNWSPRYPDYPGESTADVFHSAAYKTAGVFEGKTVLVVGGGNSGCDIAVESAQHGCRTFHSTRRGYYYIPKFLLGTGSERLGQRMRRIQLPLFLRRWLMQTVLRFSIGTPERNGLPKPDHRLYETHPLVNTLLPYYVRHGDIAPKPDIDHFAGRRVHFVDGTSEEVDVVVYATGYNIVFPFIENKWLNWQEGKPRLYKNVFHPTSDTLFVAGLIQPDSGQFGLVDWQMRAVAAWLRARKKNPRQLDWFRNQRQQVDEDLTNGVKMQSTARHSIQVDAWSYRRALQKLVTRLESIVVPSRAA</sequence>
<dbReference type="PIRSF" id="PIRSF000332">
    <property type="entry name" value="FMO"/>
    <property type="match status" value="1"/>
</dbReference>
<evidence type="ECO:0000256" key="13">
    <source>
        <dbReference type="ARBA" id="ARBA00066870"/>
    </source>
</evidence>
<dbReference type="Proteomes" id="UP000427281">
    <property type="component" value="Chromosome"/>
</dbReference>
<evidence type="ECO:0000256" key="14">
    <source>
        <dbReference type="ARBA" id="ARBA00069832"/>
    </source>
</evidence>
<protein>
    <recommendedName>
        <fullName evidence="14">4-hydroxybenzoate brominase (decarboxylating)</fullName>
        <ecNumber evidence="13">1.14.19.55</ecNumber>
    </recommendedName>
</protein>
<keyword evidence="16" id="KW-1185">Reference proteome</keyword>
<dbReference type="InterPro" id="IPR050346">
    <property type="entry name" value="FMO-like"/>
</dbReference>
<evidence type="ECO:0000256" key="5">
    <source>
        <dbReference type="ARBA" id="ARBA00022857"/>
    </source>
</evidence>
<evidence type="ECO:0000256" key="11">
    <source>
        <dbReference type="ARBA" id="ARBA00052183"/>
    </source>
</evidence>
<evidence type="ECO:0000256" key="3">
    <source>
        <dbReference type="ARBA" id="ARBA00022630"/>
    </source>
</evidence>
<dbReference type="EC" id="1.14.19.55" evidence="13"/>
<dbReference type="InterPro" id="IPR036291">
    <property type="entry name" value="NAD(P)-bd_dom_sf"/>
</dbReference>
<evidence type="ECO:0000256" key="1">
    <source>
        <dbReference type="ARBA" id="ARBA00001974"/>
    </source>
</evidence>
<keyword evidence="5" id="KW-0521">NADP</keyword>